<name>A0A7G8PXD1_9FLAO</name>
<protein>
    <recommendedName>
        <fullName evidence="2">DUF4440 domain-containing protein</fullName>
    </recommendedName>
</protein>
<feature type="chain" id="PRO_5028849537" description="DUF4440 domain-containing protein" evidence="1">
    <location>
        <begin position="22"/>
        <end position="170"/>
    </location>
</feature>
<dbReference type="Pfam" id="PF14534">
    <property type="entry name" value="DUF4440"/>
    <property type="match status" value="1"/>
</dbReference>
<dbReference type="RefSeq" id="WP_186989120.1">
    <property type="nucleotide sequence ID" value="NZ_CP052909.1"/>
</dbReference>
<accession>A0A7G8PXD1</accession>
<evidence type="ECO:0000259" key="2">
    <source>
        <dbReference type="Pfam" id="PF14534"/>
    </source>
</evidence>
<feature type="domain" description="DUF4440" evidence="2">
    <location>
        <begin position="40"/>
        <end position="143"/>
    </location>
</feature>
<reference evidence="3 4" key="1">
    <citation type="submission" date="2020-04" db="EMBL/GenBank/DDBJ databases">
        <title>Genome sequence of Altibacter aquimarinus strain ALE3EI.</title>
        <authorList>
            <person name="Oh H.-M."/>
            <person name="Jang D."/>
        </authorList>
    </citation>
    <scope>NUCLEOTIDE SEQUENCE [LARGE SCALE GENOMIC DNA]</scope>
    <source>
        <strain evidence="3 4">ALE3EI</strain>
    </source>
</reference>
<evidence type="ECO:0000256" key="1">
    <source>
        <dbReference type="SAM" id="SignalP"/>
    </source>
</evidence>
<dbReference type="AlphaFoldDB" id="A0A7G8PXD1"/>
<dbReference type="Gene3D" id="3.10.450.50">
    <property type="match status" value="1"/>
</dbReference>
<dbReference type="Proteomes" id="UP000515514">
    <property type="component" value="Chromosome"/>
</dbReference>
<keyword evidence="4" id="KW-1185">Reference proteome</keyword>
<evidence type="ECO:0000313" key="4">
    <source>
        <dbReference type="Proteomes" id="UP000515514"/>
    </source>
</evidence>
<feature type="signal peptide" evidence="1">
    <location>
        <begin position="1"/>
        <end position="21"/>
    </location>
</feature>
<sequence>MKRSVFVFLFLLFVVPVPGTAQTDTVKIANDIKDQVWKVFKTSYEARDALTFNSIHTEDMLRINDGGILTGAEYKARTLSWTPPPAGTTITIDFALENSHYREDVAYEVGYYRAIYTLADGRKEYYYGQFHVVHKKTDQGWKIAQDFDTNSVNGIAIDETFFNNASMIKL</sequence>
<dbReference type="KEGG" id="alti:ALE3EI_2461"/>
<evidence type="ECO:0000313" key="3">
    <source>
        <dbReference type="EMBL" id="QNJ98997.1"/>
    </source>
</evidence>
<dbReference type="InterPro" id="IPR027843">
    <property type="entry name" value="DUF4440"/>
</dbReference>
<dbReference type="InterPro" id="IPR032710">
    <property type="entry name" value="NTF2-like_dom_sf"/>
</dbReference>
<organism evidence="3 4">
    <name type="scientific">Constantimarinum furrinae</name>
    <dbReference type="NCBI Taxonomy" id="2562285"/>
    <lineage>
        <taxon>Bacteria</taxon>
        <taxon>Pseudomonadati</taxon>
        <taxon>Bacteroidota</taxon>
        <taxon>Flavobacteriia</taxon>
        <taxon>Flavobacteriales</taxon>
        <taxon>Flavobacteriaceae</taxon>
        <taxon>Altibacter/Constantimarinum group</taxon>
        <taxon>Constantimarinum</taxon>
    </lineage>
</organism>
<proteinExistence type="predicted"/>
<gene>
    <name evidence="3" type="ORF">ALE3EI_2461</name>
</gene>
<dbReference type="SUPFAM" id="SSF54427">
    <property type="entry name" value="NTF2-like"/>
    <property type="match status" value="1"/>
</dbReference>
<dbReference type="EMBL" id="CP052909">
    <property type="protein sequence ID" value="QNJ98997.1"/>
    <property type="molecule type" value="Genomic_DNA"/>
</dbReference>
<keyword evidence="1" id="KW-0732">Signal</keyword>